<keyword evidence="2" id="KW-1185">Reference proteome</keyword>
<accession>A0ABV8CIV2</accession>
<dbReference type="EMBL" id="JBHSAB010000031">
    <property type="protein sequence ID" value="MFC3909909.1"/>
    <property type="molecule type" value="Genomic_DNA"/>
</dbReference>
<evidence type="ECO:0000313" key="2">
    <source>
        <dbReference type="Proteomes" id="UP001595758"/>
    </source>
</evidence>
<proteinExistence type="predicted"/>
<organism evidence="1 2">
    <name type="scientific">Legionella dresdenensis</name>
    <dbReference type="NCBI Taxonomy" id="450200"/>
    <lineage>
        <taxon>Bacteria</taxon>
        <taxon>Pseudomonadati</taxon>
        <taxon>Pseudomonadota</taxon>
        <taxon>Gammaproteobacteria</taxon>
        <taxon>Legionellales</taxon>
        <taxon>Legionellaceae</taxon>
        <taxon>Legionella</taxon>
    </lineage>
</organism>
<sequence>MNNLSNFFATQYSNLKRHDRKESGVTDNYSFFEEMLAADPTELKFLRKNFFTAYRSWSDFGKTLVLSVGLPAGYVLSVIENGLMILLKAAEIVAHLLEAAWQLITFRGRAAGNSLLDIGSDVVDIGKHALISVGRTAMAALTLVAGVLEIFTRIGASLVSPCLPNRTHVDTLMEEISSNRPLT</sequence>
<comment type="caution">
    <text evidence="1">The sequence shown here is derived from an EMBL/GenBank/DDBJ whole genome shotgun (WGS) entry which is preliminary data.</text>
</comment>
<protein>
    <submittedName>
        <fullName evidence="1">Uncharacterized protein</fullName>
    </submittedName>
</protein>
<reference evidence="2" key="1">
    <citation type="journal article" date="2019" name="Int. J. Syst. Evol. Microbiol.">
        <title>The Global Catalogue of Microorganisms (GCM) 10K type strain sequencing project: providing services to taxonomists for standard genome sequencing and annotation.</title>
        <authorList>
            <consortium name="The Broad Institute Genomics Platform"/>
            <consortium name="The Broad Institute Genome Sequencing Center for Infectious Disease"/>
            <person name="Wu L."/>
            <person name="Ma J."/>
        </authorList>
    </citation>
    <scope>NUCLEOTIDE SEQUENCE [LARGE SCALE GENOMIC DNA]</scope>
    <source>
        <strain evidence="2">CCUG 59858</strain>
    </source>
</reference>
<dbReference type="RefSeq" id="WP_382344576.1">
    <property type="nucleotide sequence ID" value="NZ_JBHSAB010000031.1"/>
</dbReference>
<dbReference type="Proteomes" id="UP001595758">
    <property type="component" value="Unassembled WGS sequence"/>
</dbReference>
<gene>
    <name evidence="1" type="ORF">ACFORL_12600</name>
</gene>
<evidence type="ECO:0000313" key="1">
    <source>
        <dbReference type="EMBL" id="MFC3909909.1"/>
    </source>
</evidence>
<name>A0ABV8CIV2_9GAMM</name>